<organism evidence="1 2">
    <name type="scientific">Neolentinus lepideus HHB14362 ss-1</name>
    <dbReference type="NCBI Taxonomy" id="1314782"/>
    <lineage>
        <taxon>Eukaryota</taxon>
        <taxon>Fungi</taxon>
        <taxon>Dikarya</taxon>
        <taxon>Basidiomycota</taxon>
        <taxon>Agaricomycotina</taxon>
        <taxon>Agaricomycetes</taxon>
        <taxon>Gloeophyllales</taxon>
        <taxon>Gloeophyllaceae</taxon>
        <taxon>Neolentinus</taxon>
    </lineage>
</organism>
<protein>
    <submittedName>
        <fullName evidence="1">Uncharacterized protein</fullName>
    </submittedName>
</protein>
<dbReference type="Proteomes" id="UP000076761">
    <property type="component" value="Unassembled WGS sequence"/>
</dbReference>
<name>A0A165UET9_9AGAM</name>
<accession>A0A165UET9</accession>
<keyword evidence="2" id="KW-1185">Reference proteome</keyword>
<sequence length="157" mass="17949">MVNMTVFCHEYPEHTIRVCYLHWSIFPSTQKLSLLSVTTLHLPCFDAHVNKHIKIGKNCTIAEYCQHCQDSHARFSQYCFTSLRFYPILDATTVLSGSSTSEKTLGTSLILCGGWEEALTYQCERFQEAGRVLKNVGRDSEMENGDRYLPPRNACMK</sequence>
<evidence type="ECO:0000313" key="2">
    <source>
        <dbReference type="Proteomes" id="UP000076761"/>
    </source>
</evidence>
<dbReference type="InParanoid" id="A0A165UET9"/>
<dbReference type="AlphaFoldDB" id="A0A165UET9"/>
<evidence type="ECO:0000313" key="1">
    <source>
        <dbReference type="EMBL" id="KZT28044.1"/>
    </source>
</evidence>
<gene>
    <name evidence="1" type="ORF">NEOLEDRAFT_953361</name>
</gene>
<proteinExistence type="predicted"/>
<dbReference type="EMBL" id="KV425559">
    <property type="protein sequence ID" value="KZT28044.1"/>
    <property type="molecule type" value="Genomic_DNA"/>
</dbReference>
<reference evidence="1 2" key="1">
    <citation type="journal article" date="2016" name="Mol. Biol. Evol.">
        <title>Comparative Genomics of Early-Diverging Mushroom-Forming Fungi Provides Insights into the Origins of Lignocellulose Decay Capabilities.</title>
        <authorList>
            <person name="Nagy L.G."/>
            <person name="Riley R."/>
            <person name="Tritt A."/>
            <person name="Adam C."/>
            <person name="Daum C."/>
            <person name="Floudas D."/>
            <person name="Sun H."/>
            <person name="Yadav J.S."/>
            <person name="Pangilinan J."/>
            <person name="Larsson K.H."/>
            <person name="Matsuura K."/>
            <person name="Barry K."/>
            <person name="Labutti K."/>
            <person name="Kuo R."/>
            <person name="Ohm R.A."/>
            <person name="Bhattacharya S.S."/>
            <person name="Shirouzu T."/>
            <person name="Yoshinaga Y."/>
            <person name="Martin F.M."/>
            <person name="Grigoriev I.V."/>
            <person name="Hibbett D.S."/>
        </authorList>
    </citation>
    <scope>NUCLEOTIDE SEQUENCE [LARGE SCALE GENOMIC DNA]</scope>
    <source>
        <strain evidence="1 2">HHB14362 ss-1</strain>
    </source>
</reference>